<reference evidence="1" key="1">
    <citation type="journal article" date="2022" name="bioRxiv">
        <title>Sequencing and chromosome-scale assembly of the giantPleurodeles waltlgenome.</title>
        <authorList>
            <person name="Brown T."/>
            <person name="Elewa A."/>
            <person name="Iarovenko S."/>
            <person name="Subramanian E."/>
            <person name="Araus A.J."/>
            <person name="Petzold A."/>
            <person name="Susuki M."/>
            <person name="Suzuki K.-i.T."/>
            <person name="Hayashi T."/>
            <person name="Toyoda A."/>
            <person name="Oliveira C."/>
            <person name="Osipova E."/>
            <person name="Leigh N.D."/>
            <person name="Simon A."/>
            <person name="Yun M.H."/>
        </authorList>
    </citation>
    <scope>NUCLEOTIDE SEQUENCE</scope>
    <source>
        <strain evidence="1">20211129_DDA</strain>
        <tissue evidence="1">Liver</tissue>
    </source>
</reference>
<dbReference type="EMBL" id="JANPWB010000003">
    <property type="protein sequence ID" value="KAJ1203143.1"/>
    <property type="molecule type" value="Genomic_DNA"/>
</dbReference>
<organism evidence="1 2">
    <name type="scientific">Pleurodeles waltl</name>
    <name type="common">Iberian ribbed newt</name>
    <dbReference type="NCBI Taxonomy" id="8319"/>
    <lineage>
        <taxon>Eukaryota</taxon>
        <taxon>Metazoa</taxon>
        <taxon>Chordata</taxon>
        <taxon>Craniata</taxon>
        <taxon>Vertebrata</taxon>
        <taxon>Euteleostomi</taxon>
        <taxon>Amphibia</taxon>
        <taxon>Batrachia</taxon>
        <taxon>Caudata</taxon>
        <taxon>Salamandroidea</taxon>
        <taxon>Salamandridae</taxon>
        <taxon>Pleurodelinae</taxon>
        <taxon>Pleurodeles</taxon>
    </lineage>
</organism>
<dbReference type="AlphaFoldDB" id="A0AAV7VP87"/>
<protein>
    <submittedName>
        <fullName evidence="1">Uncharacterized protein</fullName>
    </submittedName>
</protein>
<comment type="caution">
    <text evidence="1">The sequence shown here is derived from an EMBL/GenBank/DDBJ whole genome shotgun (WGS) entry which is preliminary data.</text>
</comment>
<gene>
    <name evidence="1" type="ORF">NDU88_006937</name>
</gene>
<keyword evidence="2" id="KW-1185">Reference proteome</keyword>
<accession>A0AAV7VP87</accession>
<evidence type="ECO:0000313" key="2">
    <source>
        <dbReference type="Proteomes" id="UP001066276"/>
    </source>
</evidence>
<sequence>MFDDGVLSSPIKCGALGRAITLVTRSVDSHTGLGSGLGLASFRAAPPRELIKPSKLAGPMAGPELSALGLCLAPAGSSCAEGVAGGSGGGRWRARTLHRRSGGASGLRGSGRRPGPSGEACEIFLSGAPCGGAPRDRTAALRLSWPGEAERRIPCAAYGSLRRVWRVEGRKSAQQGSVPHGVVGPSARKTGPRYLRLAEVGRWHPTEEGASHTALLGGGALRIVLVPGRHPLGRVERQRIRGAPGLPGRDWGRSRGSCEDCRVGARAMRCGRAPGTLVSGARPDIRGPCRGTSGGRAK</sequence>
<dbReference type="Proteomes" id="UP001066276">
    <property type="component" value="Chromosome 2_1"/>
</dbReference>
<proteinExistence type="predicted"/>
<evidence type="ECO:0000313" key="1">
    <source>
        <dbReference type="EMBL" id="KAJ1203143.1"/>
    </source>
</evidence>
<name>A0AAV7VP87_PLEWA</name>